<feature type="compositionally biased region" description="Polar residues" evidence="3">
    <location>
        <begin position="72"/>
        <end position="83"/>
    </location>
</feature>
<dbReference type="InterPro" id="IPR006760">
    <property type="entry name" value="Endosulphine"/>
</dbReference>
<dbReference type="GeneID" id="81430994"/>
<comment type="function">
    <text evidence="2">Plays an essential role in initiation of the G0 program by preventing the degradation of specific nutrient-regulated mRNAs via the 5'-3' mRNA decay pathway.</text>
</comment>
<sequence>PLTENEKRHFSKYGKWPGGAVVGQQPKERMYFDSGDFALSAAHRDTDNGTLQTGRAYPYRGSISHPYAPIPATSNVEGETNQEMYRKSVSSERSPLLQHSSYEDGDPTKKEEQRSHASHNGSSSK</sequence>
<reference evidence="4" key="1">
    <citation type="submission" date="2022-11" db="EMBL/GenBank/DDBJ databases">
        <authorList>
            <person name="Petersen C."/>
        </authorList>
    </citation>
    <scope>NUCLEOTIDE SEQUENCE</scope>
    <source>
        <strain evidence="4">IBT 26290</strain>
    </source>
</reference>
<dbReference type="AlphaFoldDB" id="A0A9W9LF63"/>
<evidence type="ECO:0000256" key="1">
    <source>
        <dbReference type="ARBA" id="ARBA00010520"/>
    </source>
</evidence>
<dbReference type="EMBL" id="JAPQKN010000007">
    <property type="protein sequence ID" value="KAJ5153216.1"/>
    <property type="molecule type" value="Genomic_DNA"/>
</dbReference>
<name>A0A9W9LF63_9EURO</name>
<feature type="compositionally biased region" description="Basic and acidic residues" evidence="3">
    <location>
        <begin position="106"/>
        <end position="115"/>
    </location>
</feature>
<feature type="region of interest" description="Disordered" evidence="3">
    <location>
        <begin position="42"/>
        <end position="125"/>
    </location>
</feature>
<gene>
    <name evidence="4" type="ORF">N7482_009694</name>
</gene>
<accession>A0A9W9LF63</accession>
<feature type="compositionally biased region" description="Polar residues" evidence="3">
    <location>
        <begin position="91"/>
        <end position="100"/>
    </location>
</feature>
<dbReference type="OrthoDB" id="5949865at2759"/>
<protein>
    <recommendedName>
        <fullName evidence="2">mRNA stability protein</fullName>
    </recommendedName>
</protein>
<dbReference type="Proteomes" id="UP001149163">
    <property type="component" value="Unassembled WGS sequence"/>
</dbReference>
<evidence type="ECO:0000313" key="4">
    <source>
        <dbReference type="EMBL" id="KAJ5153216.1"/>
    </source>
</evidence>
<keyword evidence="5" id="KW-1185">Reference proteome</keyword>
<feature type="non-terminal residue" evidence="4">
    <location>
        <position position="125"/>
    </location>
</feature>
<evidence type="ECO:0000313" key="5">
    <source>
        <dbReference type="Proteomes" id="UP001149163"/>
    </source>
</evidence>
<dbReference type="RefSeq" id="XP_056539524.1">
    <property type="nucleotide sequence ID" value="XM_056691818.1"/>
</dbReference>
<reference evidence="4" key="2">
    <citation type="journal article" date="2023" name="IMA Fungus">
        <title>Comparative genomic study of the Penicillium genus elucidates a diverse pangenome and 15 lateral gene transfer events.</title>
        <authorList>
            <person name="Petersen C."/>
            <person name="Sorensen T."/>
            <person name="Nielsen M.R."/>
            <person name="Sondergaard T.E."/>
            <person name="Sorensen J.L."/>
            <person name="Fitzpatrick D.A."/>
            <person name="Frisvad J.C."/>
            <person name="Nielsen K.L."/>
        </authorList>
    </citation>
    <scope>NUCLEOTIDE SEQUENCE</scope>
    <source>
        <strain evidence="4">IBT 26290</strain>
    </source>
</reference>
<comment type="caution">
    <text evidence="4">The sequence shown here is derived from an EMBL/GenBank/DDBJ whole genome shotgun (WGS) entry which is preliminary data.</text>
</comment>
<dbReference type="Pfam" id="PF04667">
    <property type="entry name" value="Endosulfine"/>
    <property type="match status" value="1"/>
</dbReference>
<proteinExistence type="inferred from homology"/>
<organism evidence="4 5">
    <name type="scientific">Penicillium canariense</name>
    <dbReference type="NCBI Taxonomy" id="189055"/>
    <lineage>
        <taxon>Eukaryota</taxon>
        <taxon>Fungi</taxon>
        <taxon>Dikarya</taxon>
        <taxon>Ascomycota</taxon>
        <taxon>Pezizomycotina</taxon>
        <taxon>Eurotiomycetes</taxon>
        <taxon>Eurotiomycetidae</taxon>
        <taxon>Eurotiales</taxon>
        <taxon>Aspergillaceae</taxon>
        <taxon>Penicillium</taxon>
    </lineage>
</organism>
<evidence type="ECO:0000256" key="2">
    <source>
        <dbReference type="RuleBase" id="RU363120"/>
    </source>
</evidence>
<feature type="region of interest" description="Disordered" evidence="3">
    <location>
        <begin position="1"/>
        <end position="21"/>
    </location>
</feature>
<evidence type="ECO:0000256" key="3">
    <source>
        <dbReference type="SAM" id="MobiDB-lite"/>
    </source>
</evidence>
<comment type="similarity">
    <text evidence="1 2">Belongs to the endosulfine family.</text>
</comment>